<protein>
    <submittedName>
        <fullName evidence="1">Uncharacterized protein</fullName>
    </submittedName>
</protein>
<dbReference type="EMBL" id="CP061175">
    <property type="protein sequence ID" value="QNR70562.1"/>
    <property type="molecule type" value="Genomic_DNA"/>
</dbReference>
<keyword evidence="1" id="KW-0614">Plasmid</keyword>
<dbReference type="Proteomes" id="UP000516384">
    <property type="component" value="Plasmid pPlas3"/>
</dbReference>
<sequence>MLNEKIIVRVNDQVPGYEGQTVGVARQGDVFIFRSPIGNLEGSEYLACYKLGRSDFIEPYKRSRAHEWAEQEEMYRVYFQQLARRFSPIIQAYCDEGRNDFELCWSIMIAHGVESHYEDLMLFSQFLWRTARELEEKEPDNLKRIDQVYEMIKAVSKIFEFRADYNTIETNSIYFKADDKSFWKGSGF</sequence>
<dbReference type="AlphaFoldDB" id="A0A7H0YHK4"/>
<accession>A0A7H0YHK4</accession>
<gene>
    <name evidence="1" type="ORF">IAQ67_29330</name>
</gene>
<geneLocation type="plasmid" evidence="1 2">
    <name>pPlas3</name>
</geneLocation>
<proteinExistence type="predicted"/>
<evidence type="ECO:0000313" key="1">
    <source>
        <dbReference type="EMBL" id="QNR70562.1"/>
    </source>
</evidence>
<reference evidence="1 2" key="1">
    <citation type="submission" date="2020-09" db="EMBL/GenBank/DDBJ databases">
        <title>Characterization of Paenibacillus peoriae strain ZF390 with broad-spectrum antimicrobial activity as a potential biocontrol agent.</title>
        <authorList>
            <person name="Li L."/>
            <person name="Zhao Y."/>
            <person name="Li B."/>
            <person name="Xie X."/>
        </authorList>
    </citation>
    <scope>NUCLEOTIDE SEQUENCE [LARGE SCALE GENOMIC DNA]</scope>
    <source>
        <strain evidence="1 2">ZF390</strain>
        <plasmid evidence="1 2">pPlas3</plasmid>
    </source>
</reference>
<name>A0A7H0YHK4_9BACL</name>
<evidence type="ECO:0000313" key="2">
    <source>
        <dbReference type="Proteomes" id="UP000516384"/>
    </source>
</evidence>
<organism evidence="1 2">
    <name type="scientific">Paenibacillus peoriae</name>
    <dbReference type="NCBI Taxonomy" id="59893"/>
    <lineage>
        <taxon>Bacteria</taxon>
        <taxon>Bacillati</taxon>
        <taxon>Bacillota</taxon>
        <taxon>Bacilli</taxon>
        <taxon>Bacillales</taxon>
        <taxon>Paenibacillaceae</taxon>
        <taxon>Paenibacillus</taxon>
    </lineage>
</organism>
<dbReference type="RefSeq" id="WP_190299867.1">
    <property type="nucleotide sequence ID" value="NZ_CP061175.1"/>
</dbReference>